<accession>A0ABQ3XLW3</accession>
<gene>
    <name evidence="1" type="ORF">Aco03nite_078980</name>
</gene>
<name>A0ABQ3XLW3_9ACTN</name>
<keyword evidence="2" id="KW-1185">Reference proteome</keyword>
<evidence type="ECO:0000313" key="2">
    <source>
        <dbReference type="Proteomes" id="UP000612282"/>
    </source>
</evidence>
<dbReference type="Proteomes" id="UP000612282">
    <property type="component" value="Unassembled WGS sequence"/>
</dbReference>
<dbReference type="InterPro" id="IPR045778">
    <property type="entry name" value="DUF6204"/>
</dbReference>
<dbReference type="Pfam" id="PF19707">
    <property type="entry name" value="DUF6204"/>
    <property type="match status" value="1"/>
</dbReference>
<sequence>MSTSRTIRVTVRGSFDKLSDAQKAELIAAGDRHADILAVEYSEQGHLTYDLAARPFFTFRFGETVSDEAQVPKVTARAEAKAAAWMTERGYGFKRITSQTVDLSEVPLGKRGRKLQG</sequence>
<dbReference type="RefSeq" id="WP_203805624.1">
    <property type="nucleotide sequence ID" value="NZ_BAAAQE010000112.1"/>
</dbReference>
<organism evidence="1 2">
    <name type="scientific">Actinoplanes couchii</name>
    <dbReference type="NCBI Taxonomy" id="403638"/>
    <lineage>
        <taxon>Bacteria</taxon>
        <taxon>Bacillati</taxon>
        <taxon>Actinomycetota</taxon>
        <taxon>Actinomycetes</taxon>
        <taxon>Micromonosporales</taxon>
        <taxon>Micromonosporaceae</taxon>
        <taxon>Actinoplanes</taxon>
    </lineage>
</organism>
<comment type="caution">
    <text evidence="1">The sequence shown here is derived from an EMBL/GenBank/DDBJ whole genome shotgun (WGS) entry which is preliminary data.</text>
</comment>
<dbReference type="EMBL" id="BOMG01000097">
    <property type="protein sequence ID" value="GID59494.1"/>
    <property type="molecule type" value="Genomic_DNA"/>
</dbReference>
<evidence type="ECO:0000313" key="1">
    <source>
        <dbReference type="EMBL" id="GID59494.1"/>
    </source>
</evidence>
<reference evidence="1 2" key="1">
    <citation type="submission" date="2021-01" db="EMBL/GenBank/DDBJ databases">
        <title>Whole genome shotgun sequence of Actinoplanes couchii NBRC 106145.</title>
        <authorList>
            <person name="Komaki H."/>
            <person name="Tamura T."/>
        </authorList>
    </citation>
    <scope>NUCLEOTIDE SEQUENCE [LARGE SCALE GENOMIC DNA]</scope>
    <source>
        <strain evidence="1 2">NBRC 106145</strain>
    </source>
</reference>
<protein>
    <submittedName>
        <fullName evidence="1">Uncharacterized protein</fullName>
    </submittedName>
</protein>
<proteinExistence type="predicted"/>